<organism evidence="1 2">
    <name type="scientific">Purpureocillium lilacinum</name>
    <name type="common">Paecilomyces lilacinus</name>
    <dbReference type="NCBI Taxonomy" id="33203"/>
    <lineage>
        <taxon>Eukaryota</taxon>
        <taxon>Fungi</taxon>
        <taxon>Dikarya</taxon>
        <taxon>Ascomycota</taxon>
        <taxon>Pezizomycotina</taxon>
        <taxon>Sordariomycetes</taxon>
        <taxon>Hypocreomycetidae</taxon>
        <taxon>Hypocreales</taxon>
        <taxon>Ophiocordycipitaceae</taxon>
        <taxon>Purpureocillium</taxon>
    </lineage>
</organism>
<gene>
    <name evidence="1" type="ORF">ACCO45_006835</name>
</gene>
<protein>
    <submittedName>
        <fullName evidence="1">Uncharacterized protein</fullName>
    </submittedName>
</protein>
<reference evidence="1" key="1">
    <citation type="submission" date="2024-12" db="EMBL/GenBank/DDBJ databases">
        <title>Comparative genomics and development of molecular markers within Purpureocillium lilacinum and among Purpureocillium species.</title>
        <authorList>
            <person name="Yeh Z.-Y."/>
            <person name="Ni N.-T."/>
            <person name="Lo P.-H."/>
            <person name="Mushyakhwo K."/>
            <person name="Lin C.-F."/>
            <person name="Nai Y.-S."/>
        </authorList>
    </citation>
    <scope>NUCLEOTIDE SEQUENCE</scope>
    <source>
        <strain evidence="1">NCHU-NPUST-175</strain>
    </source>
</reference>
<proteinExistence type="predicted"/>
<evidence type="ECO:0000313" key="2">
    <source>
        <dbReference type="Proteomes" id="UP001638806"/>
    </source>
</evidence>
<dbReference type="Proteomes" id="UP001638806">
    <property type="component" value="Unassembled WGS sequence"/>
</dbReference>
<accession>A0ACC4DTS0</accession>
<comment type="caution">
    <text evidence="1">The sequence shown here is derived from an EMBL/GenBank/DDBJ whole genome shotgun (WGS) entry which is preliminary data.</text>
</comment>
<keyword evidence="2" id="KW-1185">Reference proteome</keyword>
<sequence>MASMPLEFCGVFQRNSCATQASGAAAHGADRSSGGGWGGQNGSEYEQGMPFAAHGAHPLQDMQARPRCTSPTPLSLPVSPMSAGPARQANPQREAVRARLPAAKCAAIGYRAMFLLSRSHAPASSRRLPIPAISLHHIHTRHHIAASDLRHWLRPPPLGNIPHSAARLPVPPVDLSGIMDGKRALIRSPLSKLVSPVPLLVVPREEQAYDHGTAGHRHNRDSPRFYGHAVLMNQYGLRSFTVDTALRDAARTASTLWCVLENPRLRISGRLGASGGRGLSAGAVSGVYTLSASPRLSHHRRAYALDPERRTSTRIRSVQNPSSSRQGISAQFAGDLRGPLPSITSSLLKTAAPEASTNQRHHPQPLLAALLLNLDQLAKAAGIADGWAPCGSRVMRCGVASWVSLLVAGATHAVVSPWQPTLSTPNGACSPLPVPCSCSASNTDLLAPSTTLHERRLLTDPGIHPYEHSPISPVIPQRGRRPKALGEFVAVGPVKNSREGVLDGVVYLQLPQAGGTVHPPLHGREEEFDSADSPPTRLSHPSVVPPAHDAFPAGGGEKASAARTFASGHFLFPVSPKQAEVGVRRLSPMTLPRAADSVQSATENL</sequence>
<dbReference type="EMBL" id="JBGNUJ010000006">
    <property type="protein sequence ID" value="KAL3958673.1"/>
    <property type="molecule type" value="Genomic_DNA"/>
</dbReference>
<evidence type="ECO:0000313" key="1">
    <source>
        <dbReference type="EMBL" id="KAL3958673.1"/>
    </source>
</evidence>
<name>A0ACC4DTS0_PURLI</name>